<proteinExistence type="inferred from homology"/>
<gene>
    <name evidence="4" type="ORF">LCGC14_0021650</name>
</gene>
<organism evidence="4">
    <name type="scientific">marine sediment metagenome</name>
    <dbReference type="NCBI Taxonomy" id="412755"/>
    <lineage>
        <taxon>unclassified sequences</taxon>
        <taxon>metagenomes</taxon>
        <taxon>ecological metagenomes</taxon>
    </lineage>
</organism>
<dbReference type="PANTHER" id="PTHR43232">
    <property type="entry name" value="MOLYBDENUM COFACTOR BIOSYNTHESIS PROTEIN B"/>
    <property type="match status" value="1"/>
</dbReference>
<dbReference type="InterPro" id="IPR013484">
    <property type="entry name" value="MoaB_proteobac"/>
</dbReference>
<dbReference type="PROSITE" id="PS01078">
    <property type="entry name" value="MOCF_BIOSYNTHESIS_1"/>
    <property type="match status" value="1"/>
</dbReference>
<sequence length="173" mass="18818">MSNNPIPVNTVVVTVSDTRTEDTDSSGRYLAEQLQDAGHRLVSKVIIKDDTYKLRALVATLIADEQVQAVLLTGGTGFTARDNTVKAVTPLLDMHIDGFGETFRYLSHAEIGSSTIQSRAFAGMSNGTIVFCMPGSTGACRTAWEGLIAQQLDSRHKPCHFVDKLKQVHQPDN</sequence>
<dbReference type="PANTHER" id="PTHR43232:SF2">
    <property type="entry name" value="MOLYBDENUM COFACTOR BIOSYNTHESIS PROTEIN B"/>
    <property type="match status" value="1"/>
</dbReference>
<comment type="similarity">
    <text evidence="1">Belongs to the MoaB/Mog family.</text>
</comment>
<dbReference type="NCBIfam" id="TIGR00177">
    <property type="entry name" value="molyb_syn"/>
    <property type="match status" value="1"/>
</dbReference>
<dbReference type="CDD" id="cd00886">
    <property type="entry name" value="MogA_MoaB"/>
    <property type="match status" value="1"/>
</dbReference>
<feature type="domain" description="MoaB/Mog" evidence="3">
    <location>
        <begin position="11"/>
        <end position="155"/>
    </location>
</feature>
<keyword evidence="2" id="KW-0501">Molybdenum cofactor biosynthesis</keyword>
<protein>
    <recommendedName>
        <fullName evidence="3">MoaB/Mog domain-containing protein</fullName>
    </recommendedName>
</protein>
<dbReference type="AlphaFoldDB" id="A0A0F9YEP4"/>
<dbReference type="SUPFAM" id="SSF53218">
    <property type="entry name" value="Molybdenum cofactor biosynthesis proteins"/>
    <property type="match status" value="1"/>
</dbReference>
<evidence type="ECO:0000256" key="1">
    <source>
        <dbReference type="ARBA" id="ARBA00006112"/>
    </source>
</evidence>
<dbReference type="NCBIfam" id="TIGR02667">
    <property type="entry name" value="moaB_proteo"/>
    <property type="match status" value="1"/>
</dbReference>
<accession>A0A0F9YEP4</accession>
<name>A0A0F9YEP4_9ZZZZ</name>
<dbReference type="SMART" id="SM00852">
    <property type="entry name" value="MoCF_biosynth"/>
    <property type="match status" value="1"/>
</dbReference>
<evidence type="ECO:0000256" key="2">
    <source>
        <dbReference type="ARBA" id="ARBA00023150"/>
    </source>
</evidence>
<dbReference type="GO" id="GO:0006777">
    <property type="term" value="P:Mo-molybdopterin cofactor biosynthetic process"/>
    <property type="evidence" value="ECO:0007669"/>
    <property type="project" value="UniProtKB-KW"/>
</dbReference>
<dbReference type="InterPro" id="IPR012245">
    <property type="entry name" value="MoaB"/>
</dbReference>
<evidence type="ECO:0000259" key="3">
    <source>
        <dbReference type="SMART" id="SM00852"/>
    </source>
</evidence>
<dbReference type="Pfam" id="PF00994">
    <property type="entry name" value="MoCF_biosynth"/>
    <property type="match status" value="1"/>
</dbReference>
<dbReference type="InterPro" id="IPR036425">
    <property type="entry name" value="MoaB/Mog-like_dom_sf"/>
</dbReference>
<dbReference type="PIRSF" id="PIRSF006443">
    <property type="entry name" value="MoaB"/>
    <property type="match status" value="1"/>
</dbReference>
<dbReference type="InterPro" id="IPR001453">
    <property type="entry name" value="MoaB/Mog_dom"/>
</dbReference>
<evidence type="ECO:0000313" key="4">
    <source>
        <dbReference type="EMBL" id="KKO10682.1"/>
    </source>
</evidence>
<dbReference type="EMBL" id="LAZR01000004">
    <property type="protein sequence ID" value="KKO10682.1"/>
    <property type="molecule type" value="Genomic_DNA"/>
</dbReference>
<reference evidence="4" key="1">
    <citation type="journal article" date="2015" name="Nature">
        <title>Complex archaea that bridge the gap between prokaryotes and eukaryotes.</title>
        <authorList>
            <person name="Spang A."/>
            <person name="Saw J.H."/>
            <person name="Jorgensen S.L."/>
            <person name="Zaremba-Niedzwiedzka K."/>
            <person name="Martijn J."/>
            <person name="Lind A.E."/>
            <person name="van Eijk R."/>
            <person name="Schleper C."/>
            <person name="Guy L."/>
            <person name="Ettema T.J."/>
        </authorList>
    </citation>
    <scope>NUCLEOTIDE SEQUENCE</scope>
</reference>
<dbReference type="InterPro" id="IPR008284">
    <property type="entry name" value="MoCF_biosynth_CS"/>
</dbReference>
<dbReference type="GO" id="GO:0005829">
    <property type="term" value="C:cytosol"/>
    <property type="evidence" value="ECO:0007669"/>
    <property type="project" value="TreeGrafter"/>
</dbReference>
<comment type="caution">
    <text evidence="4">The sequence shown here is derived from an EMBL/GenBank/DDBJ whole genome shotgun (WGS) entry which is preliminary data.</text>
</comment>
<dbReference type="Gene3D" id="3.40.980.10">
    <property type="entry name" value="MoaB/Mog-like domain"/>
    <property type="match status" value="1"/>
</dbReference>